<dbReference type="PANTHER" id="PTHR10900">
    <property type="entry name" value="PERIOSTIN-RELATED"/>
    <property type="match status" value="1"/>
</dbReference>
<evidence type="ECO:0000259" key="1">
    <source>
        <dbReference type="PROSITE" id="PS50213"/>
    </source>
</evidence>
<keyword evidence="5" id="KW-1185">Reference proteome</keyword>
<name>A0A4U9V2W8_9SPHI</name>
<dbReference type="PANTHER" id="PTHR10900:SF77">
    <property type="entry name" value="FI19380P1"/>
    <property type="match status" value="1"/>
</dbReference>
<gene>
    <name evidence="2" type="ORF">ABTW24_12790</name>
    <name evidence="3" type="ORF">NCTC11429_02135</name>
</gene>
<protein>
    <submittedName>
        <fullName evidence="2 3">Fasciclin domain</fullName>
    </submittedName>
</protein>
<dbReference type="EMBL" id="LR590484">
    <property type="protein sequence ID" value="VTR39152.1"/>
    <property type="molecule type" value="Genomic_DNA"/>
</dbReference>
<reference evidence="3 4" key="1">
    <citation type="submission" date="2019-05" db="EMBL/GenBank/DDBJ databases">
        <authorList>
            <consortium name="Pathogen Informatics"/>
        </authorList>
    </citation>
    <scope>NUCLEOTIDE SEQUENCE [LARGE SCALE GENOMIC DNA]</scope>
    <source>
        <strain evidence="3 4">NCTC11429</strain>
    </source>
</reference>
<dbReference type="SUPFAM" id="SSF82153">
    <property type="entry name" value="FAS1 domain"/>
    <property type="match status" value="3"/>
</dbReference>
<feature type="domain" description="FAS1" evidence="1">
    <location>
        <begin position="36"/>
        <end position="236"/>
    </location>
</feature>
<evidence type="ECO:0000313" key="5">
    <source>
        <dbReference type="Proteomes" id="UP001566204"/>
    </source>
</evidence>
<dbReference type="Gene3D" id="2.30.180.10">
    <property type="entry name" value="FAS1 domain"/>
    <property type="match status" value="2"/>
</dbReference>
<dbReference type="PROSITE" id="PS50213">
    <property type="entry name" value="FAS1"/>
    <property type="match status" value="2"/>
</dbReference>
<dbReference type="InterPro" id="IPR050904">
    <property type="entry name" value="Adhesion/Biosynth-related"/>
</dbReference>
<organism evidence="3 4">
    <name type="scientific">Sphingobacterium thalpophilum</name>
    <dbReference type="NCBI Taxonomy" id="259"/>
    <lineage>
        <taxon>Bacteria</taxon>
        <taxon>Pseudomonadati</taxon>
        <taxon>Bacteroidota</taxon>
        <taxon>Sphingobacteriia</taxon>
        <taxon>Sphingobacteriales</taxon>
        <taxon>Sphingobacteriaceae</taxon>
        <taxon>Sphingobacterium</taxon>
    </lineage>
</organism>
<accession>A0A4U9V2W8</accession>
<dbReference type="RefSeq" id="WP_028071987.1">
    <property type="nucleotide sequence ID" value="NZ_CP158797.1"/>
</dbReference>
<dbReference type="InterPro" id="IPR036378">
    <property type="entry name" value="FAS1_dom_sf"/>
</dbReference>
<evidence type="ECO:0000313" key="4">
    <source>
        <dbReference type="Proteomes" id="UP000308196"/>
    </source>
</evidence>
<dbReference type="PROSITE" id="PS51257">
    <property type="entry name" value="PROKAR_LIPOPROTEIN"/>
    <property type="match status" value="1"/>
</dbReference>
<dbReference type="GeneID" id="78462863"/>
<evidence type="ECO:0000313" key="2">
    <source>
        <dbReference type="EMBL" id="MEZ0452476.1"/>
    </source>
</evidence>
<dbReference type="InterPro" id="IPR000782">
    <property type="entry name" value="FAS1_domain"/>
</dbReference>
<dbReference type="EMBL" id="JBEOQB010000003">
    <property type="protein sequence ID" value="MEZ0452476.1"/>
    <property type="molecule type" value="Genomic_DNA"/>
</dbReference>
<evidence type="ECO:0000313" key="3">
    <source>
        <dbReference type="EMBL" id="VTR39152.1"/>
    </source>
</evidence>
<dbReference type="AlphaFoldDB" id="A0A4U9V2W8"/>
<dbReference type="STRING" id="1123265.GCA_000686625_01003"/>
<dbReference type="Proteomes" id="UP000308196">
    <property type="component" value="Chromosome"/>
</dbReference>
<dbReference type="Pfam" id="PF02469">
    <property type="entry name" value="Fasciclin"/>
    <property type="match status" value="2"/>
</dbReference>
<sequence length="737" mass="82510">MLSSKFNLFWITLLMTIVSCRKEAFDAYYGRPDWLAKPIYQQLDSMGDFKKYLSCIELSGYKNTLGTAGSWTVFAPTDQAFDQFMKENGFPDVSKIDAKLAEKIVRSSMIYDGERLEKLNDYFSAKGWQQGFAFRRRSVYYDFVEKEDLGNGKIRRFISTNRGPNTAYAATDNNNKHISYFFKDYMSQRGLGAMDYQSFYPKSTYTGLNVGSAQIDPKRSNISAENGYIHVVDKVLVADKSIDQYLRENSNYSAFKSILDFFSTYTYNAEITRKNEVLTGEKDSVFVKSYTGIGLAVNNENYLKEDPNDAQTNNFSITVPNNEAVSNYAKRVLLKYYPQGTTLKDVFYTNPTVLTEFVNSHLYNTQVWPSQFAQTQNFAGELPKVTKANIKEAKLLSNGAFYGIDACQQANVFHSVYGNVLLDPKYSFMRRALERISMNLTLKIPTIRYMLILVSDQKLYEMGFDYDAYNTSDPIRFNGGNGTPEMREVLMAHIIPLGNDPLPDLSGKGILESYAGEYVKFNQMKMSSSGTLDGPTETQQIRIDSISIGNNLSGPLNGVAVYLNGGLTSSNTNIGFFLKKIGADQASSPFNAFYQYLIASTLYSATDGVIKGVELGLNYTLLIPNNAAVASAVANGDLPISTAPTVQADIDKVTRFIQYHITRNSFAIDGKKTGYFQSLCKNVEGDAQSVQVSVNQTNKLQLIDNLNRTIDADVIESNQLGQRVLIHSLKGYLKHGL</sequence>
<reference evidence="2 5" key="2">
    <citation type="submission" date="2024-06" db="EMBL/GenBank/DDBJ databases">
        <title>Soil Sphingobacterium thalpophilum.</title>
        <authorList>
            <person name="Yang J."/>
            <person name="Li J."/>
        </authorList>
    </citation>
    <scope>NUCLEOTIDE SEQUENCE [LARGE SCALE GENOMIC DNA]</scope>
    <source>
        <strain evidence="2 5">22g91tb</strain>
    </source>
</reference>
<dbReference type="Proteomes" id="UP001566204">
    <property type="component" value="Unassembled WGS sequence"/>
</dbReference>
<dbReference type="KEGG" id="stha:NCTC11429_02135"/>
<feature type="domain" description="FAS1" evidence="1">
    <location>
        <begin position="577"/>
        <end position="733"/>
    </location>
</feature>
<proteinExistence type="predicted"/>